<keyword evidence="2" id="KW-0813">Transport</keyword>
<evidence type="ECO:0000256" key="7">
    <source>
        <dbReference type="SAM" id="MobiDB-lite"/>
    </source>
</evidence>
<dbReference type="Pfam" id="PF07690">
    <property type="entry name" value="MFS_1"/>
    <property type="match status" value="1"/>
</dbReference>
<comment type="similarity">
    <text evidence="6">Belongs to the major facilitator superfamily. Allantoate permease family.</text>
</comment>
<evidence type="ECO:0000256" key="6">
    <source>
        <dbReference type="ARBA" id="ARBA00037968"/>
    </source>
</evidence>
<evidence type="ECO:0000256" key="1">
    <source>
        <dbReference type="ARBA" id="ARBA00004141"/>
    </source>
</evidence>
<proteinExistence type="inferred from homology"/>
<dbReference type="GO" id="GO:0022857">
    <property type="term" value="F:transmembrane transporter activity"/>
    <property type="evidence" value="ECO:0007669"/>
    <property type="project" value="InterPro"/>
</dbReference>
<feature type="region of interest" description="Disordered" evidence="7">
    <location>
        <begin position="8"/>
        <end position="28"/>
    </location>
</feature>
<keyword evidence="10" id="KW-1185">Reference proteome</keyword>
<dbReference type="InterPro" id="IPR011701">
    <property type="entry name" value="MFS"/>
</dbReference>
<feature type="transmembrane region" description="Helical" evidence="8">
    <location>
        <begin position="402"/>
        <end position="419"/>
    </location>
</feature>
<feature type="transmembrane region" description="Helical" evidence="8">
    <location>
        <begin position="366"/>
        <end position="390"/>
    </location>
</feature>
<feature type="transmembrane region" description="Helical" evidence="8">
    <location>
        <begin position="431"/>
        <end position="451"/>
    </location>
</feature>
<dbReference type="AlphaFoldDB" id="A0A1B2JG50"/>
<evidence type="ECO:0000256" key="2">
    <source>
        <dbReference type="ARBA" id="ARBA00022448"/>
    </source>
</evidence>
<feature type="transmembrane region" description="Helical" evidence="8">
    <location>
        <begin position="197"/>
        <end position="215"/>
    </location>
</feature>
<dbReference type="Proteomes" id="UP000094565">
    <property type="component" value="Chromosome 3"/>
</dbReference>
<evidence type="ECO:0000256" key="5">
    <source>
        <dbReference type="ARBA" id="ARBA00023136"/>
    </source>
</evidence>
<dbReference type="GO" id="GO:0016020">
    <property type="term" value="C:membrane"/>
    <property type="evidence" value="ECO:0007669"/>
    <property type="project" value="UniProtKB-SubCell"/>
</dbReference>
<accession>A0A1B2JG50</accession>
<sequence length="641" mass="73998">MGISKYFKINRGNTGESSPESEPKDSKSKGIWRFIPHERIIDEEAIRARLNLPTAEELVAQERRNKELETPPLPIVYEIRDEANRKWWKIFDEYEYRVTKQTANEHKWYHWFDKNDTPAEKKLIIKLDLILCFFAFVMYWVKYLDQTNINNAYVSGMREDIGMRGNDLVNTQSIYTVGAIVFQLPFMYMIHRYPSNWLLPLMDIGWGLFTLALYTVQNTGQLQAYRFFVGVFESAFYPTINYLLGSWYTPTEYARRGGMFYWGQMLGVLTAGLIQAAAYDNLHFVNGLEGWRWMFIIDAIITLPIGIIGFWALPGIPSKCHSLFLSDEEIFLARERLRRIKVNVEDDSDSFFTKALWKDLLSQWKIYLFVFLNVLGWNNSNASSGSYILWLRSLERFSVVKVNQLSSITPALGVLWIWLTCSGSDLLRSRFGAIVFSQTFNFLGNLILAIWEVPEPAKWFAFMLQYFGWAMIAVGYGWMGDSMRSTPQQRAITTICMNMFGQSSTAFTAVLVWRTVEAPRFLKGYTFSACCAFSIIIVSAVILALYKREERERAAENGIIVYDSAKGESAPEILPDGTVILSDSEGKHEYIMANQEHSDIELTSKTTYVIAQREISDSDTESDKAVNIEPKRKLWRKRRGN</sequence>
<reference evidence="9 10" key="1">
    <citation type="submission" date="2016-02" db="EMBL/GenBank/DDBJ databases">
        <title>Comparative genomic and transcriptomic foundation for Pichia pastoris.</title>
        <authorList>
            <person name="Love K.R."/>
            <person name="Shah K.A."/>
            <person name="Whittaker C.A."/>
            <person name="Wu J."/>
            <person name="Bartlett M.C."/>
            <person name="Ma D."/>
            <person name="Leeson R.L."/>
            <person name="Priest M."/>
            <person name="Young S.K."/>
            <person name="Love J.C."/>
        </authorList>
    </citation>
    <scope>NUCLEOTIDE SEQUENCE [LARGE SCALE GENOMIC DNA]</scope>
    <source>
        <strain evidence="9 10">ATCC 28485</strain>
    </source>
</reference>
<keyword evidence="5 8" id="KW-0472">Membrane</keyword>
<dbReference type="OrthoDB" id="3639251at2759"/>
<feature type="transmembrane region" description="Helical" evidence="8">
    <location>
        <begin position="227"/>
        <end position="248"/>
    </location>
</feature>
<name>A0A1B2JG50_PICPA</name>
<protein>
    <submittedName>
        <fullName evidence="9">BA75_04331T0</fullName>
    </submittedName>
</protein>
<evidence type="ECO:0000256" key="4">
    <source>
        <dbReference type="ARBA" id="ARBA00022989"/>
    </source>
</evidence>
<evidence type="ECO:0000313" key="9">
    <source>
        <dbReference type="EMBL" id="ANZ76861.1"/>
    </source>
</evidence>
<dbReference type="PANTHER" id="PTHR43791">
    <property type="entry name" value="PERMEASE-RELATED"/>
    <property type="match status" value="1"/>
</dbReference>
<evidence type="ECO:0000313" key="10">
    <source>
        <dbReference type="Proteomes" id="UP000094565"/>
    </source>
</evidence>
<feature type="transmembrane region" description="Helical" evidence="8">
    <location>
        <begin position="491"/>
        <end position="513"/>
    </location>
</feature>
<feature type="transmembrane region" description="Helical" evidence="8">
    <location>
        <begin position="173"/>
        <end position="190"/>
    </location>
</feature>
<dbReference type="SUPFAM" id="SSF103473">
    <property type="entry name" value="MFS general substrate transporter"/>
    <property type="match status" value="1"/>
</dbReference>
<feature type="transmembrane region" description="Helical" evidence="8">
    <location>
        <begin position="123"/>
        <end position="141"/>
    </location>
</feature>
<evidence type="ECO:0000256" key="8">
    <source>
        <dbReference type="SAM" id="Phobius"/>
    </source>
</evidence>
<gene>
    <name evidence="9" type="ORF">ATY40_BA7504331</name>
</gene>
<comment type="subcellular location">
    <subcellularLocation>
        <location evidence="1">Membrane</location>
        <topology evidence="1">Multi-pass membrane protein</topology>
    </subcellularLocation>
</comment>
<organism evidence="9 10">
    <name type="scientific">Komagataella pastoris</name>
    <name type="common">Yeast</name>
    <name type="synonym">Pichia pastoris</name>
    <dbReference type="NCBI Taxonomy" id="4922"/>
    <lineage>
        <taxon>Eukaryota</taxon>
        <taxon>Fungi</taxon>
        <taxon>Dikarya</taxon>
        <taxon>Ascomycota</taxon>
        <taxon>Saccharomycotina</taxon>
        <taxon>Pichiomycetes</taxon>
        <taxon>Pichiales</taxon>
        <taxon>Pichiaceae</taxon>
        <taxon>Komagataella</taxon>
    </lineage>
</organism>
<keyword evidence="3 8" id="KW-0812">Transmembrane</keyword>
<dbReference type="EMBL" id="CP014586">
    <property type="protein sequence ID" value="ANZ76861.1"/>
    <property type="molecule type" value="Genomic_DNA"/>
</dbReference>
<dbReference type="FunFam" id="1.20.1250.20:FF:000065">
    <property type="entry name" value="Putative MFS pantothenate transporter"/>
    <property type="match status" value="1"/>
</dbReference>
<dbReference type="PANTHER" id="PTHR43791:SF15">
    <property type="entry name" value="TRANSPORTER SEO1-RELATED"/>
    <property type="match status" value="1"/>
</dbReference>
<evidence type="ECO:0000256" key="3">
    <source>
        <dbReference type="ARBA" id="ARBA00022692"/>
    </source>
</evidence>
<feature type="transmembrane region" description="Helical" evidence="8">
    <location>
        <begin position="291"/>
        <end position="313"/>
    </location>
</feature>
<feature type="transmembrane region" description="Helical" evidence="8">
    <location>
        <begin position="260"/>
        <end position="279"/>
    </location>
</feature>
<keyword evidence="4 8" id="KW-1133">Transmembrane helix</keyword>
<feature type="transmembrane region" description="Helical" evidence="8">
    <location>
        <begin position="525"/>
        <end position="546"/>
    </location>
</feature>
<dbReference type="InterPro" id="IPR036259">
    <property type="entry name" value="MFS_trans_sf"/>
</dbReference>
<dbReference type="Gene3D" id="1.20.1250.20">
    <property type="entry name" value="MFS general substrate transporter like domains"/>
    <property type="match status" value="1"/>
</dbReference>
<feature type="transmembrane region" description="Helical" evidence="8">
    <location>
        <begin position="457"/>
        <end position="479"/>
    </location>
</feature>